<dbReference type="AlphaFoldDB" id="M4V924"/>
<dbReference type="HOGENOM" id="CLU_1044529_0_0_7"/>
<dbReference type="Proteomes" id="UP000012040">
    <property type="component" value="Chromosome"/>
</dbReference>
<evidence type="ECO:0000256" key="1">
    <source>
        <dbReference type="SAM" id="Phobius"/>
    </source>
</evidence>
<feature type="transmembrane region" description="Helical" evidence="1">
    <location>
        <begin position="246"/>
        <end position="265"/>
    </location>
</feature>
<evidence type="ECO:0008006" key="5">
    <source>
        <dbReference type="Google" id="ProtNLM"/>
    </source>
</evidence>
<feature type="signal peptide" evidence="2">
    <location>
        <begin position="1"/>
        <end position="19"/>
    </location>
</feature>
<evidence type="ECO:0000256" key="2">
    <source>
        <dbReference type="SAM" id="SignalP"/>
    </source>
</evidence>
<evidence type="ECO:0000313" key="4">
    <source>
        <dbReference type="Proteomes" id="UP000012040"/>
    </source>
</evidence>
<keyword evidence="4" id="KW-1185">Reference proteome</keyword>
<dbReference type="STRING" id="1184267.A11Q_281"/>
<keyword evidence="2" id="KW-0732">Signal</keyword>
<proteinExistence type="predicted"/>
<organism evidence="3 4">
    <name type="scientific">Pseudobdellovibrio exovorus JSS</name>
    <dbReference type="NCBI Taxonomy" id="1184267"/>
    <lineage>
        <taxon>Bacteria</taxon>
        <taxon>Pseudomonadati</taxon>
        <taxon>Bdellovibrionota</taxon>
        <taxon>Bdellovibrionia</taxon>
        <taxon>Bdellovibrionales</taxon>
        <taxon>Pseudobdellovibrionaceae</taxon>
        <taxon>Pseudobdellovibrio</taxon>
    </lineage>
</organism>
<dbReference type="EMBL" id="CP003537">
    <property type="protein sequence ID" value="AGH94501.1"/>
    <property type="molecule type" value="Genomic_DNA"/>
</dbReference>
<accession>M4V924</accession>
<dbReference type="KEGG" id="bex:A11Q_281"/>
<protein>
    <recommendedName>
        <fullName evidence="5">TPM domain-containing protein</fullName>
    </recommendedName>
</protein>
<keyword evidence="1" id="KW-1133">Transmembrane helix</keyword>
<gene>
    <name evidence="3" type="ORF">A11Q_281</name>
</gene>
<evidence type="ECO:0000313" key="3">
    <source>
        <dbReference type="EMBL" id="AGH94501.1"/>
    </source>
</evidence>
<dbReference type="RefSeq" id="WP_015468991.1">
    <property type="nucleotide sequence ID" value="NC_020813.1"/>
</dbReference>
<keyword evidence="1" id="KW-0812">Transmembrane</keyword>
<sequence length="266" mass="29397">MKKLLIFLLAGFVSLPALAQMRCSALFSELLAASVSSQAAARDNRAVRTEQWDDVKVLVSQMTIYDRQVTVRRVERSELIRGRTLFAENLGGDDAFFVGLNSAGHMYLVANVYRYDGKLAFEKPQLNTRSSLLDRGLVVRIADPDGKIQDQIIAYFRQKGPPRSLDCAAGVCKLVSEAAGIELAQNVRQRVLPHELMRQLITQGVRGADGRRQQTQLFVIGNAEPQTVLQAAERVSRQYIRTATPYIAGAGLTTVGIIATFVNLFI</sequence>
<dbReference type="PATRIC" id="fig|1184267.3.peg.283"/>
<keyword evidence="1" id="KW-0472">Membrane</keyword>
<reference evidence="3 4" key="1">
    <citation type="journal article" date="2013" name="ISME J.">
        <title>By their genes ye shall know them: genomic signatures of predatory bacteria.</title>
        <authorList>
            <person name="Pasternak Z."/>
            <person name="Pietrokovski S."/>
            <person name="Rotem O."/>
            <person name="Gophna U."/>
            <person name="Lurie-Weinberger M.N."/>
            <person name="Jurkevitch E."/>
        </authorList>
    </citation>
    <scope>NUCLEOTIDE SEQUENCE [LARGE SCALE GENOMIC DNA]</scope>
    <source>
        <strain evidence="3 4">JSS</strain>
    </source>
</reference>
<name>M4V924_9BACT</name>
<feature type="chain" id="PRO_5004060037" description="TPM domain-containing protein" evidence="2">
    <location>
        <begin position="20"/>
        <end position="266"/>
    </location>
</feature>